<accession>A0A816GZY1</accession>
<proteinExistence type="predicted"/>
<feature type="non-terminal residue" evidence="2">
    <location>
        <position position="16"/>
    </location>
</feature>
<dbReference type="AlphaFoldDB" id="A0A816GZY1"/>
<feature type="non-terminal residue" evidence="2">
    <location>
        <position position="1"/>
    </location>
</feature>
<sequence length="16" mass="1868">MKLSIRNIQTVAHGHY</sequence>
<dbReference type="Proteomes" id="UP000663870">
    <property type="component" value="Unassembled WGS sequence"/>
</dbReference>
<dbReference type="Proteomes" id="UP000663854">
    <property type="component" value="Unassembled WGS sequence"/>
</dbReference>
<dbReference type="EMBL" id="CAJNOH010016431">
    <property type="protein sequence ID" value="CAF1570840.1"/>
    <property type="molecule type" value="Genomic_DNA"/>
</dbReference>
<dbReference type="EMBL" id="CAJNOL010018390">
    <property type="protein sequence ID" value="CAF1681414.1"/>
    <property type="molecule type" value="Genomic_DNA"/>
</dbReference>
<name>A0A816GZY1_9BILA</name>
<protein>
    <submittedName>
        <fullName evidence="2">Uncharacterized protein</fullName>
    </submittedName>
</protein>
<organism evidence="2 3">
    <name type="scientific">Rotaria sordida</name>
    <dbReference type="NCBI Taxonomy" id="392033"/>
    <lineage>
        <taxon>Eukaryota</taxon>
        <taxon>Metazoa</taxon>
        <taxon>Spiralia</taxon>
        <taxon>Gnathifera</taxon>
        <taxon>Rotifera</taxon>
        <taxon>Eurotatoria</taxon>
        <taxon>Bdelloidea</taxon>
        <taxon>Philodinida</taxon>
        <taxon>Philodinidae</taxon>
        <taxon>Rotaria</taxon>
    </lineage>
</organism>
<gene>
    <name evidence="2" type="ORF">JXQ802_LOCUS59225</name>
    <name evidence="1" type="ORF">PYM288_LOCUS42564</name>
</gene>
<evidence type="ECO:0000313" key="3">
    <source>
        <dbReference type="Proteomes" id="UP000663870"/>
    </source>
</evidence>
<evidence type="ECO:0000313" key="2">
    <source>
        <dbReference type="EMBL" id="CAF1681414.1"/>
    </source>
</evidence>
<evidence type="ECO:0000313" key="1">
    <source>
        <dbReference type="EMBL" id="CAF1570840.1"/>
    </source>
</evidence>
<reference evidence="2" key="1">
    <citation type="submission" date="2021-02" db="EMBL/GenBank/DDBJ databases">
        <authorList>
            <person name="Nowell W R."/>
        </authorList>
    </citation>
    <scope>NUCLEOTIDE SEQUENCE</scope>
</reference>
<keyword evidence="3" id="KW-1185">Reference proteome</keyword>
<comment type="caution">
    <text evidence="2">The sequence shown here is derived from an EMBL/GenBank/DDBJ whole genome shotgun (WGS) entry which is preliminary data.</text>
</comment>